<feature type="domain" description="Cyclic GMP-AMP synthase DncV-like nucleotidyltransferase" evidence="12">
    <location>
        <begin position="61"/>
        <end position="151"/>
    </location>
</feature>
<organism evidence="14 15">
    <name type="scientific">Acinetobacter wuhouensis</name>
    <dbReference type="NCBI Taxonomy" id="1879050"/>
    <lineage>
        <taxon>Bacteria</taxon>
        <taxon>Pseudomonadati</taxon>
        <taxon>Pseudomonadota</taxon>
        <taxon>Gammaproteobacteria</taxon>
        <taxon>Moraxellales</taxon>
        <taxon>Moraxellaceae</taxon>
        <taxon>Acinetobacter</taxon>
    </lineage>
</organism>
<dbReference type="GO" id="GO:0140701">
    <property type="term" value="F:3',3'-cyclic GMP-AMP synthase activity"/>
    <property type="evidence" value="ECO:0007669"/>
    <property type="project" value="InterPro"/>
</dbReference>
<dbReference type="GO" id="GO:0046872">
    <property type="term" value="F:metal ion binding"/>
    <property type="evidence" value="ECO:0007669"/>
    <property type="project" value="UniProtKB-KW"/>
</dbReference>
<dbReference type="GO" id="GO:0051607">
    <property type="term" value="P:defense response to virus"/>
    <property type="evidence" value="ECO:0007669"/>
    <property type="project" value="UniProtKB-KW"/>
</dbReference>
<dbReference type="InterPro" id="IPR047805">
    <property type="entry name" value="GAMP_synthase"/>
</dbReference>
<keyword evidence="7" id="KW-0546">Nucleotide metabolism</keyword>
<dbReference type="Pfam" id="PF21654">
    <property type="entry name" value="DncV-like_NTFase"/>
    <property type="match status" value="1"/>
</dbReference>
<evidence type="ECO:0000256" key="8">
    <source>
        <dbReference type="ARBA" id="ARBA00023118"/>
    </source>
</evidence>
<dbReference type="GO" id="GO:0005524">
    <property type="term" value="F:ATP binding"/>
    <property type="evidence" value="ECO:0007669"/>
    <property type="project" value="UniProtKB-KW"/>
</dbReference>
<keyword evidence="5" id="KW-0067">ATP-binding</keyword>
<reference evidence="14 15" key="1">
    <citation type="submission" date="2019-02" db="EMBL/GenBank/DDBJ databases">
        <title>The Batch Genome Submission of Acinetobacter spp. strains.</title>
        <authorList>
            <person name="Qin J."/>
            <person name="Hu Y."/>
            <person name="Ye H."/>
            <person name="Wei L."/>
            <person name="Feng Y."/>
            <person name="Zong Z."/>
        </authorList>
    </citation>
    <scope>NUCLEOTIDE SEQUENCE [LARGE SCALE GENOMIC DNA]</scope>
    <source>
        <strain evidence="14 15">WCHAW060049</strain>
    </source>
</reference>
<dbReference type="NCBIfam" id="NF041078">
    <property type="entry name" value="cGAS"/>
    <property type="match status" value="1"/>
</dbReference>
<keyword evidence="1" id="KW-0808">Transferase</keyword>
<dbReference type="InterPro" id="IPR048445">
    <property type="entry name" value="DncV-like_NTFase"/>
</dbReference>
<dbReference type="GO" id="GO:0009117">
    <property type="term" value="P:nucleotide metabolic process"/>
    <property type="evidence" value="ECO:0007669"/>
    <property type="project" value="UniProtKB-KW"/>
</dbReference>
<evidence type="ECO:0000256" key="2">
    <source>
        <dbReference type="ARBA" id="ARBA00022695"/>
    </source>
</evidence>
<dbReference type="GO" id="GO:0005525">
    <property type="term" value="F:GTP binding"/>
    <property type="evidence" value="ECO:0007669"/>
    <property type="project" value="UniProtKB-KW"/>
</dbReference>
<dbReference type="AlphaFoldDB" id="A0A4Q7ABZ0"/>
<evidence type="ECO:0000256" key="11">
    <source>
        <dbReference type="ARBA" id="ARBA00048304"/>
    </source>
</evidence>
<evidence type="ECO:0000256" key="4">
    <source>
        <dbReference type="ARBA" id="ARBA00022741"/>
    </source>
</evidence>
<comment type="caution">
    <text evidence="14">The sequence shown here is derived from an EMBL/GenBank/DDBJ whole genome shotgun (WGS) entry which is preliminary data.</text>
</comment>
<evidence type="ECO:0000256" key="9">
    <source>
        <dbReference type="ARBA" id="ARBA00023134"/>
    </source>
</evidence>
<evidence type="ECO:0000256" key="10">
    <source>
        <dbReference type="ARBA" id="ARBA00044145"/>
    </source>
</evidence>
<evidence type="ECO:0000259" key="13">
    <source>
        <dbReference type="Pfam" id="PF21713"/>
    </source>
</evidence>
<dbReference type="InterPro" id="IPR048446">
    <property type="entry name" value="DncV_C"/>
</dbReference>
<evidence type="ECO:0000256" key="3">
    <source>
        <dbReference type="ARBA" id="ARBA00022723"/>
    </source>
</evidence>
<evidence type="ECO:0000256" key="6">
    <source>
        <dbReference type="ARBA" id="ARBA00022842"/>
    </source>
</evidence>
<dbReference type="EMBL" id="SGSQ01000041">
    <property type="protein sequence ID" value="RZG43095.1"/>
    <property type="molecule type" value="Genomic_DNA"/>
</dbReference>
<protein>
    <recommendedName>
        <fullName evidence="10">Cyclic GMP-AMP synthase</fullName>
    </recommendedName>
</protein>
<name>A0A4Q7ABZ0_9GAMM</name>
<sequence>MGSNLHRTFRARDDGFITQIKPTNDQRDYLNACRQKVRATLKQGMANFIVENGGDPNLVKPKFRLQGSWAYGTCNQPAYPTQEMDVDYGVYLPNSLLAQGRSDKVAKSYYLAVETLLQPLADSEGWKLCKDKNTCCRLILKGNAHMDVPLYIVPDPMFDSLVERNNMILDEAKATIAKDEYVFKGYHYATESFESEAKIIELHYITKIHMALRDGNWKDSDCELIRKWYADFLADQEDNGRQLRYIARYLKAWRDQEYKDGGGPSSILLMIIANQNYQYVKDRDDLALLHVLRHLPKALLGPVKEPSIPEHTDEDFNRIPKEERQEAHDLAKDLLSAVSVAIDIESPKTSIGFLRSQFGKRIPDNESYVVIENANQELPYQATSPAIIEPTRGG</sequence>
<evidence type="ECO:0000256" key="1">
    <source>
        <dbReference type="ARBA" id="ARBA00022679"/>
    </source>
</evidence>
<keyword evidence="8" id="KW-0051">Antiviral defense</keyword>
<evidence type="ECO:0000256" key="5">
    <source>
        <dbReference type="ARBA" id="ARBA00022840"/>
    </source>
</evidence>
<dbReference type="Proteomes" id="UP000293863">
    <property type="component" value="Unassembled WGS sequence"/>
</dbReference>
<proteinExistence type="predicted"/>
<keyword evidence="9" id="KW-0342">GTP-binding</keyword>
<dbReference type="Pfam" id="PF21713">
    <property type="entry name" value="DncV_C"/>
    <property type="match status" value="1"/>
</dbReference>
<keyword evidence="6" id="KW-0460">Magnesium</keyword>
<accession>A0A4Q7ABZ0</accession>
<keyword evidence="4" id="KW-0547">Nucleotide-binding</keyword>
<keyword evidence="15" id="KW-1185">Reference proteome</keyword>
<comment type="catalytic activity">
    <reaction evidence="11">
        <text>GTP + ATP = 3',3'-cGAMP + 2 diphosphate</text>
        <dbReference type="Rhea" id="RHEA:35647"/>
        <dbReference type="ChEBI" id="CHEBI:30616"/>
        <dbReference type="ChEBI" id="CHEBI:33019"/>
        <dbReference type="ChEBI" id="CHEBI:37565"/>
        <dbReference type="ChEBI" id="CHEBI:71501"/>
    </reaction>
    <physiologicalReaction direction="left-to-right" evidence="11">
        <dbReference type="Rhea" id="RHEA:35648"/>
    </physiologicalReaction>
</comment>
<keyword evidence="3" id="KW-0479">Metal-binding</keyword>
<keyword evidence="2" id="KW-0548">Nucleotidyltransferase</keyword>
<dbReference type="RefSeq" id="WP_000535380.1">
    <property type="nucleotide sequence ID" value="NZ_SGSQ01000041.1"/>
</dbReference>
<evidence type="ECO:0000313" key="14">
    <source>
        <dbReference type="EMBL" id="RZG43095.1"/>
    </source>
</evidence>
<evidence type="ECO:0000256" key="7">
    <source>
        <dbReference type="ARBA" id="ARBA00023080"/>
    </source>
</evidence>
<evidence type="ECO:0000313" key="15">
    <source>
        <dbReference type="Proteomes" id="UP000293863"/>
    </source>
</evidence>
<evidence type="ECO:0000259" key="12">
    <source>
        <dbReference type="Pfam" id="PF21654"/>
    </source>
</evidence>
<gene>
    <name evidence="14" type="ORF">EXU28_18020</name>
</gene>
<feature type="domain" description="Cyclic GMP-AMP synthase C-terminal" evidence="13">
    <location>
        <begin position="240"/>
        <end position="369"/>
    </location>
</feature>